<dbReference type="GO" id="GO:0006508">
    <property type="term" value="P:proteolysis"/>
    <property type="evidence" value="ECO:0007669"/>
    <property type="project" value="UniProtKB-KW"/>
</dbReference>
<dbReference type="PANTHER" id="PTHR43690:SF17">
    <property type="entry name" value="PROTEIN YHJJ"/>
    <property type="match status" value="1"/>
</dbReference>
<organism evidence="7 8">
    <name type="scientific">Pseudoalteromonas piscicida</name>
    <dbReference type="NCBI Taxonomy" id="43662"/>
    <lineage>
        <taxon>Bacteria</taxon>
        <taxon>Pseudomonadati</taxon>
        <taxon>Pseudomonadota</taxon>
        <taxon>Gammaproteobacteria</taxon>
        <taxon>Alteromonadales</taxon>
        <taxon>Pseudoalteromonadaceae</taxon>
        <taxon>Pseudoalteromonas</taxon>
    </lineage>
</organism>
<evidence type="ECO:0000256" key="5">
    <source>
        <dbReference type="ARBA" id="ARBA00023049"/>
    </source>
</evidence>
<dbReference type="InterPro" id="IPR050626">
    <property type="entry name" value="Peptidase_M16"/>
</dbReference>
<dbReference type="GO" id="GO:0046872">
    <property type="term" value="F:metal ion binding"/>
    <property type="evidence" value="ECO:0007669"/>
    <property type="project" value="InterPro"/>
</dbReference>
<dbReference type="InterPro" id="IPR011249">
    <property type="entry name" value="Metalloenz_LuxS/M16"/>
</dbReference>
<dbReference type="Gene3D" id="3.30.830.10">
    <property type="entry name" value="Metalloenzyme, LuxS/M16 peptidase-like"/>
    <property type="match status" value="2"/>
</dbReference>
<comment type="caution">
    <text evidence="7">The sequence shown here is derived from an EMBL/GenBank/DDBJ whole genome shotgun (WGS) entry which is preliminary data.</text>
</comment>
<evidence type="ECO:0000259" key="6">
    <source>
        <dbReference type="Pfam" id="PF00675"/>
    </source>
</evidence>
<feature type="domain" description="Peptidase M16 N-terminal" evidence="6">
    <location>
        <begin position="52"/>
        <end position="158"/>
    </location>
</feature>
<evidence type="ECO:0000256" key="3">
    <source>
        <dbReference type="ARBA" id="ARBA00022801"/>
    </source>
</evidence>
<accession>A0AAQ2EQP4</accession>
<keyword evidence="5" id="KW-0482">Metalloprotease</keyword>
<proteinExistence type="inferred from homology"/>
<evidence type="ECO:0000256" key="1">
    <source>
        <dbReference type="ARBA" id="ARBA00007261"/>
    </source>
</evidence>
<dbReference type="InterPro" id="IPR011765">
    <property type="entry name" value="Pept_M16_N"/>
</dbReference>
<dbReference type="RefSeq" id="WP_017216900.1">
    <property type="nucleotide sequence ID" value="NZ_PNEE01000051.1"/>
</dbReference>
<evidence type="ECO:0000256" key="4">
    <source>
        <dbReference type="ARBA" id="ARBA00022833"/>
    </source>
</evidence>
<dbReference type="SUPFAM" id="SSF63411">
    <property type="entry name" value="LuxS/MPP-like metallohydrolase"/>
    <property type="match status" value="2"/>
</dbReference>
<reference evidence="8" key="2">
    <citation type="submission" date="2019-06" db="EMBL/GenBank/DDBJ databases">
        <title>Co-occurence of chitin degradation, pigmentation and bioactivity in marine Pseudoalteromonas.</title>
        <authorList>
            <person name="Sonnenschein E.C."/>
            <person name="Bech P.K."/>
        </authorList>
    </citation>
    <scope>NUCLEOTIDE SEQUENCE [LARGE SCALE GENOMIC DNA]</scope>
    <source>
        <strain evidence="8">S1607</strain>
    </source>
</reference>
<dbReference type="GO" id="GO:0008237">
    <property type="term" value="F:metallopeptidase activity"/>
    <property type="evidence" value="ECO:0007669"/>
    <property type="project" value="UniProtKB-KW"/>
</dbReference>
<keyword evidence="2" id="KW-0645">Protease</keyword>
<evidence type="ECO:0000313" key="8">
    <source>
        <dbReference type="Proteomes" id="UP000305423"/>
    </source>
</evidence>
<evidence type="ECO:0000313" key="7">
    <source>
        <dbReference type="EMBL" id="TMN72737.1"/>
    </source>
</evidence>
<dbReference type="Proteomes" id="UP000305423">
    <property type="component" value="Unassembled WGS sequence"/>
</dbReference>
<dbReference type="PANTHER" id="PTHR43690">
    <property type="entry name" value="NARDILYSIN"/>
    <property type="match status" value="1"/>
</dbReference>
<dbReference type="EMBL" id="PNEL01000082">
    <property type="protein sequence ID" value="TMN72737.1"/>
    <property type="molecule type" value="Genomic_DNA"/>
</dbReference>
<dbReference type="AlphaFoldDB" id="A0AAQ2EQP4"/>
<comment type="similarity">
    <text evidence="1">Belongs to the peptidase M16 family.</text>
</comment>
<dbReference type="Pfam" id="PF00675">
    <property type="entry name" value="Peptidase_M16"/>
    <property type="match status" value="1"/>
</dbReference>
<name>A0AAQ2EQP4_PSEO7</name>
<evidence type="ECO:0000256" key="2">
    <source>
        <dbReference type="ARBA" id="ARBA00022670"/>
    </source>
</evidence>
<sequence length="850" mass="96329">MLRRSLSPIFSFLYCALLIFNSSSFALEQRSQNTLPTLSNGIVYQHIQSDINVARLAIFVKAGHLYNGDAHGVSHLTEHLFNLGGDAKNVSKIDDFLASVNGTRRATLNTSGVRYWYEIPTEYLGGLLPLIQESLVGVTASEDAIAAQIAAIDNEWKQGQRYQELIDWEQTFRVFAHTDLTLKDGSFFMGNTAEFQKYAARLQDELKRLFNRYNGKNITILSESSHSKENAFKLMEKAIGTVELSERDHAQRMTQEPSLHFTPVTEVRKKQNHDDKEIQFTFAVPPIASAPPVFTQFLTHLLKHSSIHTVSLGQATLQFSPTSIEFSPNAFHQFDSLQITFPRREVEGGSIYEDARQFLSIFNSVLLSLAAVEREAELVSAYNDFAMEYRLTCSQKNLSFELAKELDNQVHFGRLTDWLNACHIPQKLDRALFRRFVETFVSAKTYTKLFVNDDEWVSLKNKDVMEHYDQPYVLLESTRKNEVNAPLSFRFPRKNALIEMVEKSIVAKKDVRLRAVEDGKFASHRVLKAGISHIHDYAEALIIKAHLEAKYSKWLSDADALDTPVKFLIDDKLSIVANGRKSLATYLANAIEVPTSVLGDDLAKAKTDAISAIEKKVNDNQVFRMNEFLARIQSNHIWSDEQLLAAIRRYPTKSPDSVSHALPAPSSQKLELKNNAPVNILASLRQVQTGSLEEKVYAVLLNSIIRSDYKEKFRNTLKIAYTAITGHKVSDKGTGFVTLLQTSTHSIGDMKKMNHHFFTDMLSKVQRLTEQEFLQLSAESKKEVIRLSNQLDYVFADRLISQADETSINSMKLSLSEFKRFSKRLLSNDLAERYVAIIGIENNTSNNENL</sequence>
<keyword evidence="4" id="KW-0862">Zinc</keyword>
<reference evidence="7 8" key="1">
    <citation type="submission" date="2017-12" db="EMBL/GenBank/DDBJ databases">
        <authorList>
            <person name="Paulsen S."/>
            <person name="Gram L.K."/>
        </authorList>
    </citation>
    <scope>NUCLEOTIDE SEQUENCE [LARGE SCALE GENOMIC DNA]</scope>
    <source>
        <strain evidence="7 8">S1607</strain>
    </source>
</reference>
<protein>
    <submittedName>
        <fullName evidence="7">Insulinase family protein</fullName>
    </submittedName>
</protein>
<gene>
    <name evidence="7" type="ORF">CWB74_22265</name>
</gene>
<keyword evidence="3" id="KW-0378">Hydrolase</keyword>